<feature type="domain" description="eCIS core" evidence="2">
    <location>
        <begin position="60"/>
        <end position="125"/>
    </location>
</feature>
<dbReference type="Proteomes" id="UP000676386">
    <property type="component" value="Unassembled WGS sequence"/>
</dbReference>
<evidence type="ECO:0000256" key="1">
    <source>
        <dbReference type="SAM" id="MobiDB-lite"/>
    </source>
</evidence>
<accession>A0ABS5JB45</accession>
<reference evidence="3 4" key="1">
    <citation type="submission" date="2021-04" db="EMBL/GenBank/DDBJ databases">
        <title>Chitinophaga sp. nov., isolated from the rhizosphere soil.</title>
        <authorList>
            <person name="He S."/>
        </authorList>
    </citation>
    <scope>NUCLEOTIDE SEQUENCE [LARGE SCALE GENOMIC DNA]</scope>
    <source>
        <strain evidence="3 4">2R12</strain>
    </source>
</reference>
<keyword evidence="4" id="KW-1185">Reference proteome</keyword>
<name>A0ABS5JB45_9BACT</name>
<dbReference type="Pfam" id="PF13699">
    <property type="entry name" value="eCIS_core"/>
    <property type="match status" value="1"/>
</dbReference>
<feature type="compositionally biased region" description="Low complexity" evidence="1">
    <location>
        <begin position="10"/>
        <end position="19"/>
    </location>
</feature>
<organism evidence="3 4">
    <name type="scientific">Chitinophaga hostae</name>
    <dbReference type="NCBI Taxonomy" id="2831022"/>
    <lineage>
        <taxon>Bacteria</taxon>
        <taxon>Pseudomonadati</taxon>
        <taxon>Bacteroidota</taxon>
        <taxon>Chitinophagia</taxon>
        <taxon>Chitinophagales</taxon>
        <taxon>Chitinophagaceae</taxon>
        <taxon>Chitinophaga</taxon>
    </lineage>
</organism>
<feature type="region of interest" description="Disordered" evidence="1">
    <location>
        <begin position="1"/>
        <end position="27"/>
    </location>
</feature>
<evidence type="ECO:0000313" key="4">
    <source>
        <dbReference type="Proteomes" id="UP000676386"/>
    </source>
</evidence>
<comment type="caution">
    <text evidence="3">The sequence shown here is derived from an EMBL/GenBank/DDBJ whole genome shotgun (WGS) entry which is preliminary data.</text>
</comment>
<evidence type="ECO:0000259" key="2">
    <source>
        <dbReference type="Pfam" id="PF13699"/>
    </source>
</evidence>
<proteinExistence type="predicted"/>
<dbReference type="EMBL" id="JAGTXB010000031">
    <property type="protein sequence ID" value="MBS0032290.1"/>
    <property type="molecule type" value="Genomic_DNA"/>
</dbReference>
<evidence type="ECO:0000313" key="3">
    <source>
        <dbReference type="EMBL" id="MBS0032290.1"/>
    </source>
</evidence>
<dbReference type="InterPro" id="IPR025295">
    <property type="entry name" value="eCIS_core_dom"/>
</dbReference>
<protein>
    <submittedName>
        <fullName evidence="3">DUF4157 domain-containing protein</fullName>
    </submittedName>
</protein>
<dbReference type="RefSeq" id="WP_211977448.1">
    <property type="nucleotide sequence ID" value="NZ_CBFHAM010000056.1"/>
</dbReference>
<gene>
    <name evidence="3" type="ORF">KE626_33465</name>
</gene>
<sequence>MLTDHHVTQASAAGGTAAANHSSEGGISIVPPASPGFIAPTAAGNLSSSPVQFKSNRTGMPDKLKNGIESMSGLAMDDVRVHYNSDQPAQMNALAYAQGTDIHIASGQEEHLPHEAWHVVQQKQGRVPVTRQMKSIGINDDTALEREADAMGAKAWHAEPAAQPLQRMPVTGSVTQMVRRTGLFGVEAEVLGGVFVIRAEKGSEGQNLIESENITLEEFKLGVLNGKVDVTLDNEVKADLPKFAHRQYVIEFVQKAVDFQSEDLGDLKQVAIAWKLAADFWRASKDNDNLLKGKIPVEWYTLNPRWKGGQFDNGDQPHPGVTATGDGPQKEFEFDWQHHAFESFMSIKDDDPEVSVQATLGSSLSGIVEAYALSSHILRTGEPDEAFWADKDTGERRRMEIEKPGTMALTSLFFMLKTYINAMAGSQQKRYAKEYLGFMSRTSLDMAYSLLPPNIQQLFVVMVSEYIWNKPGNQLTKTLGKAPDARVFTPDTTKEPQAHDITIEQMLLSMINRKKGDIPLSLAAGEEHAAGDVFSENKLAGISEINPGAPEAIEKFKLNAANEMMKGEPGIIFESRSAREMKLSQMPELYTTLLTSLKKMDELYKATEQTVKEEKTPKPVVPPAAKKETCLLM</sequence>